<feature type="domain" description="RNA polymerase sigma factor 70 region 4 type 2" evidence="7">
    <location>
        <begin position="118"/>
        <end position="164"/>
    </location>
</feature>
<dbReference type="Gene3D" id="1.10.1740.10">
    <property type="match status" value="1"/>
</dbReference>
<evidence type="ECO:0000259" key="7">
    <source>
        <dbReference type="Pfam" id="PF08281"/>
    </source>
</evidence>
<dbReference type="AlphaFoldDB" id="A0AAE5EVN0"/>
<dbReference type="NCBIfam" id="NF007215">
    <property type="entry name" value="PRK09637.1"/>
    <property type="match status" value="1"/>
</dbReference>
<evidence type="ECO:0000256" key="2">
    <source>
        <dbReference type="ARBA" id="ARBA00023015"/>
    </source>
</evidence>
<name>A0AAE5EVN0_9VIBR</name>
<accession>A0AAE5EVN0</accession>
<proteinExistence type="inferred from homology"/>
<dbReference type="Proteomes" id="UP000572722">
    <property type="component" value="Unassembled WGS sequence"/>
</dbReference>
<dbReference type="PANTHER" id="PTHR43133:SF62">
    <property type="entry name" value="RNA POLYMERASE SIGMA FACTOR SIGZ"/>
    <property type="match status" value="1"/>
</dbReference>
<evidence type="ECO:0000313" key="8">
    <source>
        <dbReference type="EMBL" id="NOI79530.1"/>
    </source>
</evidence>
<evidence type="ECO:0000256" key="1">
    <source>
        <dbReference type="ARBA" id="ARBA00010641"/>
    </source>
</evidence>
<evidence type="ECO:0000256" key="5">
    <source>
        <dbReference type="NCBIfam" id="TIGR02959"/>
    </source>
</evidence>
<evidence type="ECO:0000313" key="9">
    <source>
        <dbReference type="Proteomes" id="UP000572722"/>
    </source>
</evidence>
<sequence length="195" mass="22265">MSAAQMKTDNPSLSLEQVWAEYQQALKSFLHSKVSNPDDVEDLQQEILLKTYQNLSTIADVSSVKAWLFQMANRTIIDFYRKRARQQRDGELQANDLWFEEQEASLEQEMAECIKPFVNALPAEQSQLLEAVELNGESQKQIAEKVGVSYSTLKSRVQKGRVELKKLFEECCTLQLDKHGNLVDCEAKSKQCGRC</sequence>
<feature type="domain" description="RNA polymerase sigma-70 region 2" evidence="6">
    <location>
        <begin position="20"/>
        <end position="85"/>
    </location>
</feature>
<dbReference type="Gene3D" id="1.10.10.10">
    <property type="entry name" value="Winged helix-like DNA-binding domain superfamily/Winged helix DNA-binding domain"/>
    <property type="match status" value="1"/>
</dbReference>
<comment type="caution">
    <text evidence="8">The sequence shown here is derived from an EMBL/GenBank/DDBJ whole genome shotgun (WGS) entry which is preliminary data.</text>
</comment>
<reference evidence="8 9" key="1">
    <citation type="submission" date="2019-08" db="EMBL/GenBank/DDBJ databases">
        <title>Draft genome sequencing and comparative genomics of hatchery-associated Vibrios.</title>
        <authorList>
            <person name="Kehlet-Delgado H."/>
            <person name="Mueller R.S."/>
        </authorList>
    </citation>
    <scope>NUCLEOTIDE SEQUENCE [LARGE SCALE GENOMIC DNA]</scope>
    <source>
        <strain evidence="8 9">01-65-5-1</strain>
    </source>
</reference>
<keyword evidence="3" id="KW-0731">Sigma factor</keyword>
<dbReference type="InterPro" id="IPR013249">
    <property type="entry name" value="RNA_pol_sigma70_r4_t2"/>
</dbReference>
<keyword evidence="2" id="KW-0805">Transcription regulation</keyword>
<dbReference type="InterPro" id="IPR007627">
    <property type="entry name" value="RNA_pol_sigma70_r2"/>
</dbReference>
<dbReference type="EMBL" id="VTXO01000001">
    <property type="protein sequence ID" value="NOI79530.1"/>
    <property type="molecule type" value="Genomic_DNA"/>
</dbReference>
<dbReference type="InterPro" id="IPR036388">
    <property type="entry name" value="WH-like_DNA-bd_sf"/>
</dbReference>
<dbReference type="Pfam" id="PF08281">
    <property type="entry name" value="Sigma70_r4_2"/>
    <property type="match status" value="1"/>
</dbReference>
<dbReference type="GO" id="GO:0006352">
    <property type="term" value="P:DNA-templated transcription initiation"/>
    <property type="evidence" value="ECO:0007669"/>
    <property type="project" value="InterPro"/>
</dbReference>
<evidence type="ECO:0000259" key="6">
    <source>
        <dbReference type="Pfam" id="PF04542"/>
    </source>
</evidence>
<dbReference type="SUPFAM" id="SSF88946">
    <property type="entry name" value="Sigma2 domain of RNA polymerase sigma factors"/>
    <property type="match status" value="1"/>
</dbReference>
<evidence type="ECO:0000256" key="3">
    <source>
        <dbReference type="ARBA" id="ARBA00023082"/>
    </source>
</evidence>
<dbReference type="Pfam" id="PF04542">
    <property type="entry name" value="Sigma70_r2"/>
    <property type="match status" value="1"/>
</dbReference>
<dbReference type="GO" id="GO:0016987">
    <property type="term" value="F:sigma factor activity"/>
    <property type="evidence" value="ECO:0007669"/>
    <property type="project" value="UniProtKB-KW"/>
</dbReference>
<dbReference type="NCBIfam" id="TIGR02959">
    <property type="entry name" value="SigZ"/>
    <property type="match status" value="1"/>
</dbReference>
<dbReference type="InterPro" id="IPR013324">
    <property type="entry name" value="RNA_pol_sigma_r3/r4-like"/>
</dbReference>
<keyword evidence="4" id="KW-0804">Transcription</keyword>
<dbReference type="InterPro" id="IPR039425">
    <property type="entry name" value="RNA_pol_sigma-70-like"/>
</dbReference>
<dbReference type="InterPro" id="IPR014284">
    <property type="entry name" value="RNA_pol_sigma-70_dom"/>
</dbReference>
<evidence type="ECO:0000256" key="4">
    <source>
        <dbReference type="ARBA" id="ARBA00023163"/>
    </source>
</evidence>
<dbReference type="InterPro" id="IPR013325">
    <property type="entry name" value="RNA_pol_sigma_r2"/>
</dbReference>
<dbReference type="PANTHER" id="PTHR43133">
    <property type="entry name" value="RNA POLYMERASE ECF-TYPE SIGMA FACTO"/>
    <property type="match status" value="1"/>
</dbReference>
<comment type="similarity">
    <text evidence="1">Belongs to the sigma-70 factor family. ECF subfamily.</text>
</comment>
<dbReference type="SUPFAM" id="SSF88659">
    <property type="entry name" value="Sigma3 and sigma4 domains of RNA polymerase sigma factors"/>
    <property type="match status" value="1"/>
</dbReference>
<dbReference type="GO" id="GO:0003677">
    <property type="term" value="F:DNA binding"/>
    <property type="evidence" value="ECO:0007669"/>
    <property type="project" value="InterPro"/>
</dbReference>
<dbReference type="InterPro" id="IPR014304">
    <property type="entry name" value="RNA_pol_sigma-Z"/>
</dbReference>
<dbReference type="NCBIfam" id="TIGR02937">
    <property type="entry name" value="sigma70-ECF"/>
    <property type="match status" value="1"/>
</dbReference>
<protein>
    <recommendedName>
        <fullName evidence="5">RNA polymerase sigma factor SigZ</fullName>
    </recommendedName>
</protein>
<gene>
    <name evidence="8" type="primary">sigZ</name>
    <name evidence="8" type="ORF">F0237_02560</name>
</gene>
<organism evidence="8 9">
    <name type="scientific">Vibrio tubiashii</name>
    <dbReference type="NCBI Taxonomy" id="29498"/>
    <lineage>
        <taxon>Bacteria</taxon>
        <taxon>Pseudomonadati</taxon>
        <taxon>Pseudomonadota</taxon>
        <taxon>Gammaproteobacteria</taxon>
        <taxon>Vibrionales</taxon>
        <taxon>Vibrionaceae</taxon>
        <taxon>Vibrio</taxon>
        <taxon>Vibrio oreintalis group</taxon>
    </lineage>
</organism>